<comment type="caution">
    <text evidence="2">The sequence shown here is derived from an EMBL/GenBank/DDBJ whole genome shotgun (WGS) entry which is preliminary data.</text>
</comment>
<keyword evidence="3" id="KW-1185">Reference proteome</keyword>
<gene>
    <name evidence="2" type="ORF">BJY16_005065</name>
</gene>
<proteinExistence type="predicted"/>
<reference evidence="2 3" key="1">
    <citation type="submission" date="2020-08" db="EMBL/GenBank/DDBJ databases">
        <title>Sequencing the genomes of 1000 actinobacteria strains.</title>
        <authorList>
            <person name="Klenk H.-P."/>
        </authorList>
    </citation>
    <scope>NUCLEOTIDE SEQUENCE [LARGE SCALE GENOMIC DNA]</scope>
    <source>
        <strain evidence="2 3">DSM 45809</strain>
    </source>
</reference>
<dbReference type="Gene3D" id="2.130.10.10">
    <property type="entry name" value="YVTN repeat-like/Quinoprotein amine dehydrogenase"/>
    <property type="match status" value="2"/>
</dbReference>
<dbReference type="CDD" id="cd15482">
    <property type="entry name" value="Sialidase_non-viral"/>
    <property type="match status" value="1"/>
</dbReference>
<name>A0A7W7H096_9ACTN</name>
<dbReference type="EMBL" id="JACHNB010000001">
    <property type="protein sequence ID" value="MBB4741606.1"/>
    <property type="molecule type" value="Genomic_DNA"/>
</dbReference>
<feature type="transmembrane region" description="Helical" evidence="1">
    <location>
        <begin position="36"/>
        <end position="58"/>
    </location>
</feature>
<dbReference type="Proteomes" id="UP000546162">
    <property type="component" value="Unassembled WGS sequence"/>
</dbReference>
<evidence type="ECO:0000313" key="2">
    <source>
        <dbReference type="EMBL" id="MBB4741606.1"/>
    </source>
</evidence>
<dbReference type="InterPro" id="IPR015943">
    <property type="entry name" value="WD40/YVTN_repeat-like_dom_sf"/>
</dbReference>
<keyword evidence="1" id="KW-1133">Transmembrane helix</keyword>
<sequence length="416" mass="44841">MPDTRFDDLRAYAEQAVRQPDFAVIRQRAARHRRRSLGAGLAAVLSVLLATGFGYAVATGSPSDPPPPVDPGPPADFPRLAQVVSTGPDDLYAVVERCVDCGRQLYASPDGGATWQRRAVPASPNLVTDLVVLGKGLLAWRDSRILTEDSSPPATPDPATMELLWTSKDGGRTWRPATVDPEPVAAAPAGTKPVDCRLVGREDSCRVYAVDPATGRFAPLAHQPAGFTFQDSWTDAVSVPAGGRMWIPGLDPVTRKPAVAVSGDNGRSWHTHVFAGGLRIEPQPDFVPQIYLPTVAADSGSTGYALLYRDDRRQDPYRTTDGGLTWQPVTGLALPETIEPGTVTADGAHAVRAGGTFQVYDDRQYWAVALPGFPDELQEPLTNRITHDGAGRYVVFSEKKLCLSDDGRTWRQVTVP</sequence>
<evidence type="ECO:0000256" key="1">
    <source>
        <dbReference type="SAM" id="Phobius"/>
    </source>
</evidence>
<protein>
    <recommendedName>
        <fullName evidence="4">BNR/Asp-box repeat protein</fullName>
    </recommendedName>
</protein>
<dbReference type="SUPFAM" id="SSF50939">
    <property type="entry name" value="Sialidases"/>
    <property type="match status" value="1"/>
</dbReference>
<evidence type="ECO:0000313" key="3">
    <source>
        <dbReference type="Proteomes" id="UP000546162"/>
    </source>
</evidence>
<dbReference type="AlphaFoldDB" id="A0A7W7H096"/>
<dbReference type="InterPro" id="IPR036278">
    <property type="entry name" value="Sialidase_sf"/>
</dbReference>
<dbReference type="RefSeq" id="WP_185042063.1">
    <property type="nucleotide sequence ID" value="NZ_BAABFG010000005.1"/>
</dbReference>
<evidence type="ECO:0008006" key="4">
    <source>
        <dbReference type="Google" id="ProtNLM"/>
    </source>
</evidence>
<keyword evidence="1" id="KW-0472">Membrane</keyword>
<organism evidence="2 3">
    <name type="scientific">Actinoplanes octamycinicus</name>
    <dbReference type="NCBI Taxonomy" id="135948"/>
    <lineage>
        <taxon>Bacteria</taxon>
        <taxon>Bacillati</taxon>
        <taxon>Actinomycetota</taxon>
        <taxon>Actinomycetes</taxon>
        <taxon>Micromonosporales</taxon>
        <taxon>Micromonosporaceae</taxon>
        <taxon>Actinoplanes</taxon>
    </lineage>
</organism>
<keyword evidence="1" id="KW-0812">Transmembrane</keyword>
<accession>A0A7W7H096</accession>